<dbReference type="NCBIfam" id="TIGR03998">
    <property type="entry name" value="thiol_BshC"/>
    <property type="match status" value="1"/>
</dbReference>
<dbReference type="InterPro" id="IPR011199">
    <property type="entry name" value="Bacillithiol_biosynth_BshC"/>
</dbReference>
<dbReference type="EMBL" id="JBHRZT010000020">
    <property type="protein sequence ID" value="MFC3882680.1"/>
    <property type="molecule type" value="Genomic_DNA"/>
</dbReference>
<keyword evidence="2" id="KW-0175">Coiled coil</keyword>
<dbReference type="Pfam" id="PF24850">
    <property type="entry name" value="CC_BshC"/>
    <property type="match status" value="1"/>
</dbReference>
<evidence type="ECO:0000256" key="3">
    <source>
        <dbReference type="HAMAP-Rule" id="MF_01867"/>
    </source>
</evidence>
<dbReference type="Proteomes" id="UP001595752">
    <property type="component" value="Unassembled WGS sequence"/>
</dbReference>
<feature type="domain" description="Bacillithiol biosynthesis BshC C-terminal coiled-coil" evidence="5">
    <location>
        <begin position="382"/>
        <end position="538"/>
    </location>
</feature>
<evidence type="ECO:0000256" key="1">
    <source>
        <dbReference type="ARBA" id="ARBA00022598"/>
    </source>
</evidence>
<feature type="domain" description="Bacillithiol biosynthesis BshC N-terminal Rossmann-like" evidence="4">
    <location>
        <begin position="1"/>
        <end position="378"/>
    </location>
</feature>
<comment type="similarity">
    <text evidence="3">Belongs to the BshC family.</text>
</comment>
<evidence type="ECO:0000256" key="2">
    <source>
        <dbReference type="ARBA" id="ARBA00023054"/>
    </source>
</evidence>
<dbReference type="EC" id="6.-.-.-" evidence="3"/>
<evidence type="ECO:0000313" key="6">
    <source>
        <dbReference type="EMBL" id="MFC3882680.1"/>
    </source>
</evidence>
<dbReference type="InterPro" id="IPR055398">
    <property type="entry name" value="Rossmann-like_BshC"/>
</dbReference>
<evidence type="ECO:0000259" key="5">
    <source>
        <dbReference type="Pfam" id="PF24850"/>
    </source>
</evidence>
<name>A0ABV8AYP1_9BACI</name>
<keyword evidence="7" id="KW-1185">Reference proteome</keyword>
<reference evidence="7" key="1">
    <citation type="journal article" date="2019" name="Int. J. Syst. Evol. Microbiol.">
        <title>The Global Catalogue of Microorganisms (GCM) 10K type strain sequencing project: providing services to taxonomists for standard genome sequencing and annotation.</title>
        <authorList>
            <consortium name="The Broad Institute Genomics Platform"/>
            <consortium name="The Broad Institute Genome Sequencing Center for Infectious Disease"/>
            <person name="Wu L."/>
            <person name="Ma J."/>
        </authorList>
    </citation>
    <scope>NUCLEOTIDE SEQUENCE [LARGE SCALE GENOMIC DNA]</scope>
    <source>
        <strain evidence="7">CCUG 61889</strain>
    </source>
</reference>
<dbReference type="HAMAP" id="MF_01867">
    <property type="entry name" value="BshC"/>
    <property type="match status" value="1"/>
</dbReference>
<proteinExistence type="inferred from homology"/>
<evidence type="ECO:0000259" key="4">
    <source>
        <dbReference type="Pfam" id="PF10079"/>
    </source>
</evidence>
<comment type="caution">
    <text evidence="6">The sequence shown here is derived from an EMBL/GenBank/DDBJ whole genome shotgun (WGS) entry which is preliminary data.</text>
</comment>
<dbReference type="Pfam" id="PF10079">
    <property type="entry name" value="Rossmann-like_BshC"/>
    <property type="match status" value="1"/>
</dbReference>
<protein>
    <recommendedName>
        <fullName evidence="3">Putative cysteine ligase BshC</fullName>
        <ecNumber evidence="3">6.-.-.-</ecNumber>
    </recommendedName>
</protein>
<evidence type="ECO:0000313" key="7">
    <source>
        <dbReference type="Proteomes" id="UP001595752"/>
    </source>
</evidence>
<keyword evidence="1 3" id="KW-0436">Ligase</keyword>
<sequence length="539" mass="62605">MEINDISFSSANQLLEGYKRGEDVVASFFHYNLHDKNVYEQRRSDLAQATHPREELVAYLFAYNEKYGADEKTMKNILKLKDRRSVVVVGGQQAGLLTGPMYTVNKVLSILKFAKQQEEQLKVPVVPVFWIAGEDHDFAEINHVFVEQDGVLTKRAIPQKVLGKKAASDLPIDKEVCQKWIQEIFQAFGETNHSRRVMEFALQSLETSHTYTDFFASLTTKLFAGTGLVIMDSASPELRKIESSFFVHLIEGNRQLSKAVMQQQELVERQFARSIQVDEQTAHLFYYENERVLLERHPDNRFAGKNNEVSLTTEELLKIARTNPELLSNNVVTRPLMQEFLLPTLAFIAGPGEVAYWAELKKAFELFGLKMPPIVPRLSYAVVERSIKRKIEELHLTVEHVLQRGIHQDKEKWIKENVKYPYDDYFEKAKEEMEAVHQRLRNNILREDETFKKVLEKNRNILQGQLDIVRKIVESKQLTKHKVTIKKFADIEHALMPMGSPQERVWNIFYFLNKYGLDFVTRLSNLDVEFNHNIKVIYP</sequence>
<dbReference type="PIRSF" id="PIRSF012535">
    <property type="entry name" value="UCP012535"/>
    <property type="match status" value="1"/>
</dbReference>
<dbReference type="InterPro" id="IPR055399">
    <property type="entry name" value="CC_BshC"/>
</dbReference>
<accession>A0ABV8AYP1</accession>
<comment type="function">
    <text evidence="3">Involved in bacillithiol (BSH) biosynthesis. May catalyze the last step of the pathway, the addition of cysteine to glucosamine malate (GlcN-Mal) to generate BSH.</text>
</comment>
<gene>
    <name evidence="3 6" type="primary">bshC</name>
    <name evidence="6" type="ORF">ACFOU2_03895</name>
</gene>
<organism evidence="6 7">
    <name type="scientific">Bacillus songklensis</name>
    <dbReference type="NCBI Taxonomy" id="1069116"/>
    <lineage>
        <taxon>Bacteria</taxon>
        <taxon>Bacillati</taxon>
        <taxon>Bacillota</taxon>
        <taxon>Bacilli</taxon>
        <taxon>Bacillales</taxon>
        <taxon>Bacillaceae</taxon>
        <taxon>Bacillus</taxon>
    </lineage>
</organism>
<dbReference type="RefSeq" id="WP_377912371.1">
    <property type="nucleotide sequence ID" value="NZ_JBHRZT010000020.1"/>
</dbReference>